<feature type="compositionally biased region" description="Low complexity" evidence="4">
    <location>
        <begin position="116"/>
        <end position="126"/>
    </location>
</feature>
<evidence type="ECO:0000256" key="2">
    <source>
        <dbReference type="ARBA" id="ARBA00022448"/>
    </source>
</evidence>
<keyword evidence="5" id="KW-1133">Transmembrane helix</keyword>
<name>A0A9W4EDM4_9ACTN</name>
<accession>A0A9W4EDM4</accession>
<dbReference type="InterPro" id="IPR045621">
    <property type="entry name" value="BPD_transp_1_N"/>
</dbReference>
<keyword evidence="3" id="KW-1003">Cell membrane</keyword>
<feature type="region of interest" description="Disordered" evidence="4">
    <location>
        <begin position="91"/>
        <end position="153"/>
    </location>
</feature>
<dbReference type="AlphaFoldDB" id="A0A9W4EDM4"/>
<keyword evidence="2" id="KW-0813">Transport</keyword>
<dbReference type="GO" id="GO:0005886">
    <property type="term" value="C:plasma membrane"/>
    <property type="evidence" value="ECO:0007669"/>
    <property type="project" value="UniProtKB-SubCell"/>
</dbReference>
<evidence type="ECO:0000256" key="3">
    <source>
        <dbReference type="ARBA" id="ARBA00022475"/>
    </source>
</evidence>
<sequence>MVRFLVRRAVNYLVLVFLAATMTYFIAASALEPIVNYLQKHPQPPTSTIHNLLRAQNLDPDTPIAVRYWRWLTGVLHGDFGTTYTGDSVRAGTTPGWARPPSTRRCARPVRRSTTRRTWTTSRRPTALGAGRQPAALPAPGHRGHQVHPGQLR</sequence>
<comment type="subcellular location">
    <subcellularLocation>
        <location evidence="1">Cell membrane</location>
        <topology evidence="1">Multi-pass membrane protein</topology>
    </subcellularLocation>
</comment>
<gene>
    <name evidence="7" type="ORF">SBRY_20183</name>
</gene>
<keyword evidence="8" id="KW-1185">Reference proteome</keyword>
<evidence type="ECO:0000313" key="7">
    <source>
        <dbReference type="EMBL" id="CAG7625666.1"/>
    </source>
</evidence>
<evidence type="ECO:0000256" key="4">
    <source>
        <dbReference type="SAM" id="MobiDB-lite"/>
    </source>
</evidence>
<keyword evidence="5" id="KW-0472">Membrane</keyword>
<comment type="caution">
    <text evidence="7">The sequence shown here is derived from an EMBL/GenBank/DDBJ whole genome shotgun (WGS) entry which is preliminary data.</text>
</comment>
<dbReference type="EMBL" id="CAJVAX010000012">
    <property type="protein sequence ID" value="CAG7625666.1"/>
    <property type="molecule type" value="Genomic_DNA"/>
</dbReference>
<reference evidence="7" key="1">
    <citation type="submission" date="2021-06" db="EMBL/GenBank/DDBJ databases">
        <authorList>
            <person name="Arsene-Ploetze F."/>
        </authorList>
    </citation>
    <scope>NUCLEOTIDE SEQUENCE</scope>
    <source>
        <strain evidence="7">SBRY1</strain>
    </source>
</reference>
<organism evidence="7 8">
    <name type="scientific">Actinacidiphila bryophytorum</name>
    <dbReference type="NCBI Taxonomy" id="1436133"/>
    <lineage>
        <taxon>Bacteria</taxon>
        <taxon>Bacillati</taxon>
        <taxon>Actinomycetota</taxon>
        <taxon>Actinomycetes</taxon>
        <taxon>Kitasatosporales</taxon>
        <taxon>Streptomycetaceae</taxon>
        <taxon>Actinacidiphila</taxon>
    </lineage>
</organism>
<evidence type="ECO:0000313" key="8">
    <source>
        <dbReference type="Proteomes" id="UP001153328"/>
    </source>
</evidence>
<feature type="domain" description="ABC transporter type 1 GsiC-like N-terminal" evidence="6">
    <location>
        <begin position="1"/>
        <end position="79"/>
    </location>
</feature>
<dbReference type="Pfam" id="PF19300">
    <property type="entry name" value="BPD_transp_1_N"/>
    <property type="match status" value="1"/>
</dbReference>
<dbReference type="Proteomes" id="UP001153328">
    <property type="component" value="Unassembled WGS sequence"/>
</dbReference>
<evidence type="ECO:0000259" key="6">
    <source>
        <dbReference type="Pfam" id="PF19300"/>
    </source>
</evidence>
<dbReference type="PANTHER" id="PTHR43163">
    <property type="entry name" value="DIPEPTIDE TRANSPORT SYSTEM PERMEASE PROTEIN DPPB-RELATED"/>
    <property type="match status" value="1"/>
</dbReference>
<feature type="compositionally biased region" description="Basic residues" evidence="4">
    <location>
        <begin position="105"/>
        <end position="115"/>
    </location>
</feature>
<feature type="transmembrane region" description="Helical" evidence="5">
    <location>
        <begin position="12"/>
        <end position="31"/>
    </location>
</feature>
<protein>
    <recommendedName>
        <fullName evidence="6">ABC transporter type 1 GsiC-like N-terminal domain-containing protein</fullName>
    </recommendedName>
</protein>
<evidence type="ECO:0000256" key="5">
    <source>
        <dbReference type="SAM" id="Phobius"/>
    </source>
</evidence>
<dbReference type="PANTHER" id="PTHR43163:SF6">
    <property type="entry name" value="DIPEPTIDE TRANSPORT SYSTEM PERMEASE PROTEIN DPPB-RELATED"/>
    <property type="match status" value="1"/>
</dbReference>
<evidence type="ECO:0000256" key="1">
    <source>
        <dbReference type="ARBA" id="ARBA00004651"/>
    </source>
</evidence>
<keyword evidence="5" id="KW-0812">Transmembrane</keyword>
<proteinExistence type="predicted"/>